<dbReference type="Gene3D" id="3.10.620.30">
    <property type="match status" value="1"/>
</dbReference>
<dbReference type="InterPro" id="IPR002931">
    <property type="entry name" value="Transglutaminase-like"/>
</dbReference>
<name>A0ABU9CDH7_9BURK</name>
<dbReference type="InterPro" id="IPR038765">
    <property type="entry name" value="Papain-like_cys_pep_sf"/>
</dbReference>
<dbReference type="SUPFAM" id="SSF54001">
    <property type="entry name" value="Cysteine proteinases"/>
    <property type="match status" value="1"/>
</dbReference>
<proteinExistence type="predicted"/>
<evidence type="ECO:0000313" key="4">
    <source>
        <dbReference type="Proteomes" id="UP001365405"/>
    </source>
</evidence>
<evidence type="ECO:0000313" key="3">
    <source>
        <dbReference type="EMBL" id="MEK8049944.1"/>
    </source>
</evidence>
<sequence length="383" mass="41433">MTAFNRRSLLAAAGSLALPGLSALPTSAAAQANTAPAPAPAASRRFEPAPGAWRSFELTTQIELKGVQGKPAKVWVPLPSVDTPYQRSLDSSYTGNAQSMKVVSDTQYGARMLLAEFAAGGPTPVLQVSSRIQSQSRSTDFTRKTVAREDVDTLRFWTRATELMPTDGIVRETAQGIVRGAKTDHEKVQKIYDWVVGNTHREPKVRGCGIGDIKAMLETQNFGGKCGDINALFVGLCRAVGVPARDVYGIRLVPSAFGYRELGGNPANLKGAQHCRAEVFLKDFGWVAMDPADVGKVMRQETPEWIKDVSHPLVTPVRRALFGGWEGNWMAYNMAHDVALPGSTGPRLGFLMYPQAEIAGERVDALAPDDFKYAIAARELTSA</sequence>
<organism evidence="3 4">
    <name type="scientific">Pseudaquabacterium inlustre</name>
    <dbReference type="NCBI Taxonomy" id="2984192"/>
    <lineage>
        <taxon>Bacteria</taxon>
        <taxon>Pseudomonadati</taxon>
        <taxon>Pseudomonadota</taxon>
        <taxon>Betaproteobacteria</taxon>
        <taxon>Burkholderiales</taxon>
        <taxon>Sphaerotilaceae</taxon>
        <taxon>Pseudaquabacterium</taxon>
    </lineage>
</organism>
<dbReference type="SMART" id="SM00460">
    <property type="entry name" value="TGc"/>
    <property type="match status" value="1"/>
</dbReference>
<dbReference type="Pfam" id="PF01841">
    <property type="entry name" value="Transglut_core"/>
    <property type="match status" value="1"/>
</dbReference>
<reference evidence="3 4" key="1">
    <citation type="submission" date="2024-04" db="EMBL/GenBank/DDBJ databases">
        <title>Novel species of the genus Ideonella isolated from streams.</title>
        <authorList>
            <person name="Lu H."/>
        </authorList>
    </citation>
    <scope>NUCLEOTIDE SEQUENCE [LARGE SCALE GENOMIC DNA]</scope>
    <source>
        <strain evidence="3 4">DXS22W</strain>
    </source>
</reference>
<dbReference type="PROSITE" id="PS51318">
    <property type="entry name" value="TAT"/>
    <property type="match status" value="1"/>
</dbReference>
<gene>
    <name evidence="3" type="ORF">AACH10_06820</name>
</gene>
<comment type="caution">
    <text evidence="3">The sequence shown here is derived from an EMBL/GenBank/DDBJ whole genome shotgun (WGS) entry which is preliminary data.</text>
</comment>
<dbReference type="PANTHER" id="PTHR38339">
    <property type="entry name" value="TRANSGLUTAMINASE DOMAIN PROTEIN"/>
    <property type="match status" value="1"/>
</dbReference>
<dbReference type="EMBL" id="JBBUTH010000003">
    <property type="protein sequence ID" value="MEK8049944.1"/>
    <property type="molecule type" value="Genomic_DNA"/>
</dbReference>
<keyword evidence="1" id="KW-0732">Signal</keyword>
<dbReference type="PANTHER" id="PTHR38339:SF1">
    <property type="entry name" value="TRANSGLUTAMINASE-LIKE DOMAIN-CONTAINING PROTEIN"/>
    <property type="match status" value="1"/>
</dbReference>
<dbReference type="Proteomes" id="UP001365405">
    <property type="component" value="Unassembled WGS sequence"/>
</dbReference>
<evidence type="ECO:0000259" key="2">
    <source>
        <dbReference type="SMART" id="SM00460"/>
    </source>
</evidence>
<accession>A0ABU9CDH7</accession>
<dbReference type="RefSeq" id="WP_341409613.1">
    <property type="nucleotide sequence ID" value="NZ_JBBUTH010000003.1"/>
</dbReference>
<feature type="domain" description="Transglutaminase-like" evidence="2">
    <location>
        <begin position="218"/>
        <end position="293"/>
    </location>
</feature>
<protein>
    <submittedName>
        <fullName evidence="3">Transglutaminase-like domain-containing protein</fullName>
    </submittedName>
</protein>
<keyword evidence="4" id="KW-1185">Reference proteome</keyword>
<dbReference type="InterPro" id="IPR006311">
    <property type="entry name" value="TAT_signal"/>
</dbReference>
<feature type="chain" id="PRO_5045531093" evidence="1">
    <location>
        <begin position="29"/>
        <end position="383"/>
    </location>
</feature>
<evidence type="ECO:0000256" key="1">
    <source>
        <dbReference type="SAM" id="SignalP"/>
    </source>
</evidence>
<feature type="signal peptide" evidence="1">
    <location>
        <begin position="1"/>
        <end position="28"/>
    </location>
</feature>